<dbReference type="AlphaFoldDB" id="A0AA89I255"/>
<dbReference type="SUPFAM" id="SSF46785">
    <property type="entry name" value="Winged helix' DNA-binding domain"/>
    <property type="match status" value="1"/>
</dbReference>
<dbReference type="PANTHER" id="PTHR18964:SF149">
    <property type="entry name" value="BIFUNCTIONAL UDP-N-ACETYLGLUCOSAMINE 2-EPIMERASE_N-ACETYLMANNOSAMINE KINASE"/>
    <property type="match status" value="1"/>
</dbReference>
<dbReference type="Pfam" id="PF00480">
    <property type="entry name" value="ROK"/>
    <property type="match status" value="1"/>
</dbReference>
<evidence type="ECO:0000313" key="5">
    <source>
        <dbReference type="Proteomes" id="UP000050823"/>
    </source>
</evidence>
<comment type="caution">
    <text evidence="4">The sequence shown here is derived from an EMBL/GenBank/DDBJ whole genome shotgun (WGS) entry which is preliminary data.</text>
</comment>
<dbReference type="GO" id="GO:0016301">
    <property type="term" value="F:kinase activity"/>
    <property type="evidence" value="ECO:0007669"/>
    <property type="project" value="UniProtKB-KW"/>
</dbReference>
<comment type="function">
    <text evidence="1">Transcriptional repressor of xylose-utilizing enzymes.</text>
</comment>
<dbReference type="RefSeq" id="WP_057907819.1">
    <property type="nucleotide sequence ID" value="NZ_AYZB01000005.1"/>
</dbReference>
<evidence type="ECO:0000256" key="1">
    <source>
        <dbReference type="ARBA" id="ARBA00002486"/>
    </source>
</evidence>
<keyword evidence="4" id="KW-0808">Transferase</keyword>
<accession>A0AA89I255</accession>
<dbReference type="Gene3D" id="3.30.420.40">
    <property type="match status" value="2"/>
</dbReference>
<keyword evidence="3" id="KW-0859">Xylose metabolism</keyword>
<keyword evidence="3" id="KW-0119">Carbohydrate metabolism</keyword>
<organism evidence="4 5">
    <name type="scientific">Latilactobacillus graminis DSM 20719</name>
    <dbReference type="NCBI Taxonomy" id="1423752"/>
    <lineage>
        <taxon>Bacteria</taxon>
        <taxon>Bacillati</taxon>
        <taxon>Bacillota</taxon>
        <taxon>Bacilli</taxon>
        <taxon>Lactobacillales</taxon>
        <taxon>Lactobacillaceae</taxon>
        <taxon>Latilactobacillus</taxon>
    </lineage>
</organism>
<dbReference type="InterPro" id="IPR036388">
    <property type="entry name" value="WH-like_DNA-bd_sf"/>
</dbReference>
<sequence length="387" mass="43412">MVIHKAMMRSANEKSVLQAVYAAELISKSEIARQVELNKVTVSQIANKFLETGLLKEVGEGTSTQQGGRKPSLLEINKEYGFIVSVDLGYKMVSLMTMSINGEKLVSLDIRVANNQINEMLTVIMNFIDEQKEKQESNLLGISVAIHGIVKHNKIRYSPFIDMQNINLEKVLKYKYDVPILLENEANLTAIYERDFSTGNIQNAVSISIHKGIGAGIIIEGKLHRGHNGEAGEIGQTVIFDRQGSSLLNDNKIEDYCSQDAVLEHIKKAKKLEYINLPLVKQMYENQDKVVLEILDNFCLDISRLVNNVIVSFDPDVVFMNANILKEIPNLLIKIRTPFEKGTLKNTPIILSNNVEYSTLYGGCAQIIIKVLGLTDLKLKFMVKEEI</sequence>
<dbReference type="Gene3D" id="1.10.10.10">
    <property type="entry name" value="Winged helix-like DNA-binding domain superfamily/Winged helix DNA-binding domain"/>
    <property type="match status" value="1"/>
</dbReference>
<dbReference type="InterPro" id="IPR036390">
    <property type="entry name" value="WH_DNA-bd_sf"/>
</dbReference>
<dbReference type="GO" id="GO:0042732">
    <property type="term" value="P:D-xylose metabolic process"/>
    <property type="evidence" value="ECO:0007669"/>
    <property type="project" value="UniProtKB-KW"/>
</dbReference>
<protein>
    <submittedName>
        <fullName evidence="4">Transcriptional regulator sugar kinase, xylose operon regulator</fullName>
    </submittedName>
</protein>
<dbReference type="SUPFAM" id="SSF53067">
    <property type="entry name" value="Actin-like ATPase domain"/>
    <property type="match status" value="1"/>
</dbReference>
<evidence type="ECO:0000256" key="3">
    <source>
        <dbReference type="ARBA" id="ARBA00022629"/>
    </source>
</evidence>
<reference evidence="4 5" key="1">
    <citation type="journal article" date="2015" name="Genome Announc.">
        <title>Expanding the biotechnology potential of lactobacilli through comparative genomics of 213 strains and associated genera.</title>
        <authorList>
            <person name="Sun Z."/>
            <person name="Harris H.M."/>
            <person name="McCann A."/>
            <person name="Guo C."/>
            <person name="Argimon S."/>
            <person name="Zhang W."/>
            <person name="Yang X."/>
            <person name="Jeffery I.B."/>
            <person name="Cooney J.C."/>
            <person name="Kagawa T.F."/>
            <person name="Liu W."/>
            <person name="Song Y."/>
            <person name="Salvetti E."/>
            <person name="Wrobel A."/>
            <person name="Rasinkangas P."/>
            <person name="Parkhill J."/>
            <person name="Rea M.C."/>
            <person name="O'Sullivan O."/>
            <person name="Ritari J."/>
            <person name="Douillard F.P."/>
            <person name="Paul Ross R."/>
            <person name="Yang R."/>
            <person name="Briner A.E."/>
            <person name="Felis G.E."/>
            <person name="de Vos W.M."/>
            <person name="Barrangou R."/>
            <person name="Klaenhammer T.R."/>
            <person name="Caufield P.W."/>
            <person name="Cui Y."/>
            <person name="Zhang H."/>
            <person name="O'Toole P.W."/>
        </authorList>
    </citation>
    <scope>NUCLEOTIDE SEQUENCE [LARGE SCALE GENOMIC DNA]</scope>
    <source>
        <strain evidence="4 5">DSM 20719</strain>
    </source>
</reference>
<name>A0AA89I255_9LACO</name>
<dbReference type="InterPro" id="IPR000600">
    <property type="entry name" value="ROK"/>
</dbReference>
<dbReference type="InterPro" id="IPR043129">
    <property type="entry name" value="ATPase_NBD"/>
</dbReference>
<evidence type="ECO:0000256" key="2">
    <source>
        <dbReference type="ARBA" id="ARBA00006479"/>
    </source>
</evidence>
<gene>
    <name evidence="4" type="ORF">FC90_GL001289</name>
</gene>
<dbReference type="EMBL" id="AYZB01000005">
    <property type="protein sequence ID" value="KRM24045.1"/>
    <property type="molecule type" value="Genomic_DNA"/>
</dbReference>
<keyword evidence="4" id="KW-0418">Kinase</keyword>
<proteinExistence type="inferred from homology"/>
<dbReference type="PANTHER" id="PTHR18964">
    <property type="entry name" value="ROK (REPRESSOR, ORF, KINASE) FAMILY"/>
    <property type="match status" value="1"/>
</dbReference>
<dbReference type="Proteomes" id="UP000050823">
    <property type="component" value="Unassembled WGS sequence"/>
</dbReference>
<comment type="similarity">
    <text evidence="2">Belongs to the ROK (NagC/XylR) family.</text>
</comment>
<evidence type="ECO:0000313" key="4">
    <source>
        <dbReference type="EMBL" id="KRM24045.1"/>
    </source>
</evidence>